<reference evidence="1 2" key="1">
    <citation type="submission" date="2014-04" db="EMBL/GenBank/DDBJ databases">
        <authorList>
            <consortium name="DOE Joint Genome Institute"/>
            <person name="Kuo A."/>
            <person name="Girlanda M."/>
            <person name="Perotto S."/>
            <person name="Kohler A."/>
            <person name="Nagy L.G."/>
            <person name="Floudas D."/>
            <person name="Copeland A."/>
            <person name="Barry K.W."/>
            <person name="Cichocki N."/>
            <person name="Veneault-Fourrey C."/>
            <person name="LaButti K."/>
            <person name="Lindquist E.A."/>
            <person name="Lipzen A."/>
            <person name="Lundell T."/>
            <person name="Morin E."/>
            <person name="Murat C."/>
            <person name="Sun H."/>
            <person name="Tunlid A."/>
            <person name="Henrissat B."/>
            <person name="Grigoriev I.V."/>
            <person name="Hibbett D.S."/>
            <person name="Martin F."/>
            <person name="Nordberg H.P."/>
            <person name="Cantor M.N."/>
            <person name="Hua S.X."/>
        </authorList>
    </citation>
    <scope>NUCLEOTIDE SEQUENCE [LARGE SCALE GENOMIC DNA]</scope>
    <source>
        <strain evidence="1 2">MUT 4182</strain>
    </source>
</reference>
<evidence type="ECO:0000313" key="2">
    <source>
        <dbReference type="Proteomes" id="UP000054248"/>
    </source>
</evidence>
<name>A0A0C3QCL9_9AGAM</name>
<dbReference type="HOGENOM" id="CLU_2814308_0_0_1"/>
<dbReference type="EMBL" id="KN823112">
    <property type="protein sequence ID" value="KIO22329.1"/>
    <property type="molecule type" value="Genomic_DNA"/>
</dbReference>
<accession>A0A0C3QCL9</accession>
<evidence type="ECO:0000313" key="1">
    <source>
        <dbReference type="EMBL" id="KIO22329.1"/>
    </source>
</evidence>
<keyword evidence="2" id="KW-1185">Reference proteome</keyword>
<organism evidence="1 2">
    <name type="scientific">Tulasnella calospora MUT 4182</name>
    <dbReference type="NCBI Taxonomy" id="1051891"/>
    <lineage>
        <taxon>Eukaryota</taxon>
        <taxon>Fungi</taxon>
        <taxon>Dikarya</taxon>
        <taxon>Basidiomycota</taxon>
        <taxon>Agaricomycotina</taxon>
        <taxon>Agaricomycetes</taxon>
        <taxon>Cantharellales</taxon>
        <taxon>Tulasnellaceae</taxon>
        <taxon>Tulasnella</taxon>
    </lineage>
</organism>
<dbReference type="Proteomes" id="UP000054248">
    <property type="component" value="Unassembled WGS sequence"/>
</dbReference>
<sequence length="67" mass="7226">MGLVPVAVRWSPIGPGATDTPPTVVGCTLDLALHHDHTGFQLVDRYGINTVRVWGKDNSYGKRLVAV</sequence>
<gene>
    <name evidence="1" type="ORF">M407DRAFT_245198</name>
</gene>
<reference evidence="2" key="2">
    <citation type="submission" date="2015-01" db="EMBL/GenBank/DDBJ databases">
        <title>Evolutionary Origins and Diversification of the Mycorrhizal Mutualists.</title>
        <authorList>
            <consortium name="DOE Joint Genome Institute"/>
            <consortium name="Mycorrhizal Genomics Consortium"/>
            <person name="Kohler A."/>
            <person name="Kuo A."/>
            <person name="Nagy L.G."/>
            <person name="Floudas D."/>
            <person name="Copeland A."/>
            <person name="Barry K.W."/>
            <person name="Cichocki N."/>
            <person name="Veneault-Fourrey C."/>
            <person name="LaButti K."/>
            <person name="Lindquist E.A."/>
            <person name="Lipzen A."/>
            <person name="Lundell T."/>
            <person name="Morin E."/>
            <person name="Murat C."/>
            <person name="Riley R."/>
            <person name="Ohm R."/>
            <person name="Sun H."/>
            <person name="Tunlid A."/>
            <person name="Henrissat B."/>
            <person name="Grigoriev I.V."/>
            <person name="Hibbett D.S."/>
            <person name="Martin F."/>
        </authorList>
    </citation>
    <scope>NUCLEOTIDE SEQUENCE [LARGE SCALE GENOMIC DNA]</scope>
    <source>
        <strain evidence="2">MUT 4182</strain>
    </source>
</reference>
<protein>
    <submittedName>
        <fullName evidence="1">Uncharacterized protein</fullName>
    </submittedName>
</protein>
<dbReference type="AlphaFoldDB" id="A0A0C3QCL9"/>
<proteinExistence type="predicted"/>